<dbReference type="Proteomes" id="UP001158067">
    <property type="component" value="Unassembled WGS sequence"/>
</dbReference>
<organism evidence="1 2">
    <name type="scientific">Neorhodopirellula lusitana</name>
    <dbReference type="NCBI Taxonomy" id="445327"/>
    <lineage>
        <taxon>Bacteria</taxon>
        <taxon>Pseudomonadati</taxon>
        <taxon>Planctomycetota</taxon>
        <taxon>Planctomycetia</taxon>
        <taxon>Pirellulales</taxon>
        <taxon>Pirellulaceae</taxon>
        <taxon>Neorhodopirellula</taxon>
    </lineage>
</organism>
<evidence type="ECO:0000313" key="2">
    <source>
        <dbReference type="Proteomes" id="UP001158067"/>
    </source>
</evidence>
<evidence type="ECO:0000313" key="1">
    <source>
        <dbReference type="EMBL" id="SMP42633.1"/>
    </source>
</evidence>
<accession>A0ABY1PQI9</accession>
<comment type="caution">
    <text evidence="1">The sequence shown here is derived from an EMBL/GenBank/DDBJ whole genome shotgun (WGS) entry which is preliminary data.</text>
</comment>
<name>A0ABY1PQI9_9BACT</name>
<gene>
    <name evidence="1" type="ORF">SAMN06265222_101817</name>
</gene>
<dbReference type="EMBL" id="FXUG01000001">
    <property type="protein sequence ID" value="SMP42633.1"/>
    <property type="molecule type" value="Genomic_DNA"/>
</dbReference>
<proteinExistence type="predicted"/>
<keyword evidence="2" id="KW-1185">Reference proteome</keyword>
<reference evidence="1 2" key="1">
    <citation type="submission" date="2017-05" db="EMBL/GenBank/DDBJ databases">
        <authorList>
            <person name="Varghese N."/>
            <person name="Submissions S."/>
        </authorList>
    </citation>
    <scope>NUCLEOTIDE SEQUENCE [LARGE SCALE GENOMIC DNA]</scope>
    <source>
        <strain evidence="1 2">DSM 25457</strain>
    </source>
</reference>
<sequence>MVGETDEGANNPGPGPPRPAAKLVAVAAVVPLSRVNGQIADKAKMSTVYTIGSGMFWIRARSMKIWG</sequence>
<protein>
    <submittedName>
        <fullName evidence="1">Uncharacterized protein</fullName>
    </submittedName>
</protein>